<dbReference type="GO" id="GO:0010314">
    <property type="term" value="F:phosphatidylinositol-5-phosphate binding"/>
    <property type="evidence" value="ECO:0007669"/>
    <property type="project" value="TreeGrafter"/>
</dbReference>
<dbReference type="GO" id="GO:0009966">
    <property type="term" value="P:regulation of signal transduction"/>
    <property type="evidence" value="ECO:0007669"/>
    <property type="project" value="TreeGrafter"/>
</dbReference>
<comment type="subcellular location">
    <subcellularLocation>
        <location evidence="1">Endomembrane system</location>
        <topology evidence="1">Peripheral membrane protein</topology>
    </subcellularLocation>
</comment>
<dbReference type="InterPro" id="IPR039888">
    <property type="entry name" value="Melted-like"/>
</dbReference>
<dbReference type="GO" id="GO:0012505">
    <property type="term" value="C:endomembrane system"/>
    <property type="evidence" value="ECO:0007669"/>
    <property type="project" value="UniProtKB-SubCell"/>
</dbReference>
<dbReference type="GO" id="GO:0005886">
    <property type="term" value="C:plasma membrane"/>
    <property type="evidence" value="ECO:0007669"/>
    <property type="project" value="TreeGrafter"/>
</dbReference>
<keyword evidence="4" id="KW-1185">Reference proteome</keyword>
<sequence length="171" mass="19390">MHHLFGLVLAQRDLSRAGDLFSLDDAEIEEGLSEALEQIRTISSSADYQTNDNDQAVVEICITRITTAIRETESIEKHGKALVALWESCLEHNLKPSGKDEDTPHAKIASDIMSCILQELQGEPQDHHLEKQLLWSALLWVLGRKQHRVAGFGHQLQHRLNFPDWRHILSS</sequence>
<evidence type="ECO:0000256" key="1">
    <source>
        <dbReference type="ARBA" id="ARBA00004184"/>
    </source>
</evidence>
<evidence type="ECO:0000256" key="2">
    <source>
        <dbReference type="ARBA" id="ARBA00023136"/>
    </source>
</evidence>
<dbReference type="Proteomes" id="UP000472261">
    <property type="component" value="Unplaced"/>
</dbReference>
<name>A0A669Q0V4_PHACC</name>
<evidence type="ECO:0000313" key="3">
    <source>
        <dbReference type="Ensembl" id="ENSPCLP00000013415.1"/>
    </source>
</evidence>
<organism evidence="3 4">
    <name type="scientific">Phasianus colchicus</name>
    <name type="common">Common pheasant</name>
    <dbReference type="NCBI Taxonomy" id="9054"/>
    <lineage>
        <taxon>Eukaryota</taxon>
        <taxon>Metazoa</taxon>
        <taxon>Chordata</taxon>
        <taxon>Craniata</taxon>
        <taxon>Vertebrata</taxon>
        <taxon>Euteleostomi</taxon>
        <taxon>Archelosauria</taxon>
        <taxon>Archosauria</taxon>
        <taxon>Dinosauria</taxon>
        <taxon>Saurischia</taxon>
        <taxon>Theropoda</taxon>
        <taxon>Coelurosauria</taxon>
        <taxon>Aves</taxon>
        <taxon>Neognathae</taxon>
        <taxon>Galloanserae</taxon>
        <taxon>Galliformes</taxon>
        <taxon>Phasianidae</taxon>
        <taxon>Phasianinae</taxon>
        <taxon>Phasianus</taxon>
    </lineage>
</organism>
<reference evidence="3" key="1">
    <citation type="submission" date="2025-08" db="UniProtKB">
        <authorList>
            <consortium name="Ensembl"/>
        </authorList>
    </citation>
    <scope>IDENTIFICATION</scope>
</reference>
<dbReference type="AlphaFoldDB" id="A0A669Q0V4"/>
<keyword evidence="2" id="KW-0472">Membrane</keyword>
<proteinExistence type="predicted"/>
<reference evidence="3" key="2">
    <citation type="submission" date="2025-09" db="UniProtKB">
        <authorList>
            <consortium name="Ensembl"/>
        </authorList>
    </citation>
    <scope>IDENTIFICATION</scope>
</reference>
<evidence type="ECO:0008006" key="5">
    <source>
        <dbReference type="Google" id="ProtNLM"/>
    </source>
</evidence>
<accession>A0A669Q0V4</accession>
<dbReference type="PANTHER" id="PTHR21630:SF10">
    <property type="entry name" value="VENTRICULAR ZONE-EXPRESSED PH DOMAIN-CONTAINING PROTEIN HOMOLOG 1"/>
    <property type="match status" value="1"/>
</dbReference>
<protein>
    <recommendedName>
        <fullName evidence="5">Ventricular zone expressed PH domain containing 1</fullName>
    </recommendedName>
</protein>
<evidence type="ECO:0000313" key="4">
    <source>
        <dbReference type="Proteomes" id="UP000472261"/>
    </source>
</evidence>
<dbReference type="PANTHER" id="PTHR21630">
    <property type="entry name" value="VEPH-A/MELTED"/>
    <property type="match status" value="1"/>
</dbReference>
<dbReference type="Ensembl" id="ENSPCLT00000017848.1">
    <property type="protein sequence ID" value="ENSPCLP00000013415.1"/>
    <property type="gene ID" value="ENSPCLG00000011018.1"/>
</dbReference>